<protein>
    <submittedName>
        <fullName evidence="3">YbaK/EbsC family protein</fullName>
    </submittedName>
</protein>
<dbReference type="PANTHER" id="PTHR30411">
    <property type="entry name" value="CYTOPLASMIC PROTEIN"/>
    <property type="match status" value="1"/>
</dbReference>
<keyword evidence="1" id="KW-0648">Protein biosynthesis</keyword>
<keyword evidence="4" id="KW-1185">Reference proteome</keyword>
<dbReference type="Proteomes" id="UP001597427">
    <property type="component" value="Unassembled WGS sequence"/>
</dbReference>
<comment type="caution">
    <text evidence="3">The sequence shown here is derived from an EMBL/GenBank/DDBJ whole genome shotgun (WGS) entry which is preliminary data.</text>
</comment>
<evidence type="ECO:0000313" key="4">
    <source>
        <dbReference type="Proteomes" id="UP001597427"/>
    </source>
</evidence>
<reference evidence="4" key="1">
    <citation type="journal article" date="2019" name="Int. J. Syst. Evol. Microbiol.">
        <title>The Global Catalogue of Microorganisms (GCM) 10K type strain sequencing project: providing services to taxonomists for standard genome sequencing and annotation.</title>
        <authorList>
            <consortium name="The Broad Institute Genomics Platform"/>
            <consortium name="The Broad Institute Genome Sequencing Center for Infectious Disease"/>
            <person name="Wu L."/>
            <person name="Ma J."/>
        </authorList>
    </citation>
    <scope>NUCLEOTIDE SEQUENCE [LARGE SCALE GENOMIC DNA]</scope>
    <source>
        <strain evidence="4">TISTR 932</strain>
    </source>
</reference>
<name>A0ABW5TJ98_9ENTE</name>
<evidence type="ECO:0000259" key="2">
    <source>
        <dbReference type="Pfam" id="PF04073"/>
    </source>
</evidence>
<dbReference type="Gene3D" id="3.90.960.10">
    <property type="entry name" value="YbaK/aminoacyl-tRNA synthetase-associated domain"/>
    <property type="match status" value="1"/>
</dbReference>
<evidence type="ECO:0000256" key="1">
    <source>
        <dbReference type="ARBA" id="ARBA00022917"/>
    </source>
</evidence>
<dbReference type="CDD" id="cd04333">
    <property type="entry name" value="ProX_deacylase"/>
    <property type="match status" value="1"/>
</dbReference>
<dbReference type="Pfam" id="PF04073">
    <property type="entry name" value="tRNA_edit"/>
    <property type="match status" value="1"/>
</dbReference>
<organism evidence="3 4">
    <name type="scientific">Enterococcus camelliae</name>
    <dbReference type="NCBI Taxonomy" id="453959"/>
    <lineage>
        <taxon>Bacteria</taxon>
        <taxon>Bacillati</taxon>
        <taxon>Bacillota</taxon>
        <taxon>Bacilli</taxon>
        <taxon>Lactobacillales</taxon>
        <taxon>Enterococcaceae</taxon>
        <taxon>Enterococcus</taxon>
    </lineage>
</organism>
<dbReference type="RefSeq" id="WP_379980484.1">
    <property type="nucleotide sequence ID" value="NZ_JBHUMO010000033.1"/>
</dbReference>
<dbReference type="InterPro" id="IPR036754">
    <property type="entry name" value="YbaK/aa-tRNA-synt-asso_dom_sf"/>
</dbReference>
<sequence>MAIERVRQYFAPFGLTKRIQEFPTSSATVALAAKALNCEEERIAKTLAFQVNQAVILIVTAGNQRIDNKKFKTHFQKRARMVPFDQVEEVVGHAAGGVCPFGVHAGVKTYLDQSLSSFETVFPACGSANSAIELSIEELVTYSKSLGWVDVCKP</sequence>
<dbReference type="InterPro" id="IPR007214">
    <property type="entry name" value="YbaK/aa-tRNA-synth-assoc-dom"/>
</dbReference>
<evidence type="ECO:0000313" key="3">
    <source>
        <dbReference type="EMBL" id="MFD2728768.1"/>
    </source>
</evidence>
<accession>A0ABW5TJ98</accession>
<feature type="domain" description="YbaK/aminoacyl-tRNA synthetase-associated" evidence="2">
    <location>
        <begin position="27"/>
        <end position="141"/>
    </location>
</feature>
<gene>
    <name evidence="3" type="ORF">ACFSR0_04920</name>
</gene>
<dbReference type="EMBL" id="JBHUMO010000033">
    <property type="protein sequence ID" value="MFD2728768.1"/>
    <property type="molecule type" value="Genomic_DNA"/>
</dbReference>
<dbReference type="SUPFAM" id="SSF55826">
    <property type="entry name" value="YbaK/ProRS associated domain"/>
    <property type="match status" value="1"/>
</dbReference>
<dbReference type="PANTHER" id="PTHR30411:SF1">
    <property type="entry name" value="CYTOPLASMIC PROTEIN"/>
    <property type="match status" value="1"/>
</dbReference>
<proteinExistence type="predicted"/>